<dbReference type="AlphaFoldDB" id="A0AAD5MPG5"/>
<evidence type="ECO:0000313" key="2">
    <source>
        <dbReference type="Proteomes" id="UP001196413"/>
    </source>
</evidence>
<protein>
    <submittedName>
        <fullName evidence="1">Uncharacterized protein</fullName>
    </submittedName>
</protein>
<keyword evidence="2" id="KW-1185">Reference proteome</keyword>
<gene>
    <name evidence="1" type="ORF">KIN20_007726</name>
</gene>
<evidence type="ECO:0000313" key="1">
    <source>
        <dbReference type="EMBL" id="KAJ1351631.1"/>
    </source>
</evidence>
<organism evidence="1 2">
    <name type="scientific">Parelaphostrongylus tenuis</name>
    <name type="common">Meningeal worm</name>
    <dbReference type="NCBI Taxonomy" id="148309"/>
    <lineage>
        <taxon>Eukaryota</taxon>
        <taxon>Metazoa</taxon>
        <taxon>Ecdysozoa</taxon>
        <taxon>Nematoda</taxon>
        <taxon>Chromadorea</taxon>
        <taxon>Rhabditida</taxon>
        <taxon>Rhabditina</taxon>
        <taxon>Rhabditomorpha</taxon>
        <taxon>Strongyloidea</taxon>
        <taxon>Metastrongylidae</taxon>
        <taxon>Parelaphostrongylus</taxon>
    </lineage>
</organism>
<accession>A0AAD5MPG5</accession>
<dbReference type="Proteomes" id="UP001196413">
    <property type="component" value="Unassembled WGS sequence"/>
</dbReference>
<comment type="caution">
    <text evidence="1">The sequence shown here is derived from an EMBL/GenBank/DDBJ whole genome shotgun (WGS) entry which is preliminary data.</text>
</comment>
<dbReference type="EMBL" id="JAHQIW010001160">
    <property type="protein sequence ID" value="KAJ1351631.1"/>
    <property type="molecule type" value="Genomic_DNA"/>
</dbReference>
<reference evidence="1" key="1">
    <citation type="submission" date="2021-06" db="EMBL/GenBank/DDBJ databases">
        <title>Parelaphostrongylus tenuis whole genome reference sequence.</title>
        <authorList>
            <person name="Garwood T.J."/>
            <person name="Larsen P.A."/>
            <person name="Fountain-Jones N.M."/>
            <person name="Garbe J.R."/>
            <person name="Macchietto M.G."/>
            <person name="Kania S.A."/>
            <person name="Gerhold R.W."/>
            <person name="Richards J.E."/>
            <person name="Wolf T.M."/>
        </authorList>
    </citation>
    <scope>NUCLEOTIDE SEQUENCE</scope>
    <source>
        <strain evidence="1">MNPRO001-30</strain>
        <tissue evidence="1">Meninges</tissue>
    </source>
</reference>
<proteinExistence type="predicted"/>
<sequence length="191" mass="22312">MNLLLPIEFLRLRSRVTDQIETTRKKVPMFVYYPILFEISLLCSRTSRIEPPVMKTSFCAVNDNKSWLKPSFRDIGNNDRATYHLRLAGAVLLAKCEKRKWKRTMMKLEIAISFTSTKKCYGVMLESSVYRTELSDGVSFILFEDNYGSDSSHWIRTFHEKSIRYRTLALRLTTTCEASLQTYSLLKRVKV</sequence>
<name>A0AAD5MPG5_PARTN</name>